<feature type="compositionally biased region" description="Acidic residues" evidence="1">
    <location>
        <begin position="51"/>
        <end position="60"/>
    </location>
</feature>
<feature type="compositionally biased region" description="Low complexity" evidence="1">
    <location>
        <begin position="68"/>
        <end position="84"/>
    </location>
</feature>
<sequence length="173" mass="18857">MFGIFSGMTPQDVAFEFVYGVGDPTRPVRTVKGTETRRAGPLRFQTATREDEVDTDDEDERRDAVQESSSASSTPTTLSSSRPETPNHRARTPRRPGGGRNRADDGRRDHTAPRSGLETEALVHAVTNRVLDALDGEIDAMVGERVRSALEREGLGGVGRARVRRGWGRGGVV</sequence>
<feature type="compositionally biased region" description="Basic and acidic residues" evidence="1">
    <location>
        <begin position="101"/>
        <end position="112"/>
    </location>
</feature>
<dbReference type="AlphaFoldDB" id="A0A9P1H0A9"/>
<proteinExistence type="predicted"/>
<organism evidence="2 3">
    <name type="scientific">Parascedosporium putredinis</name>
    <dbReference type="NCBI Taxonomy" id="1442378"/>
    <lineage>
        <taxon>Eukaryota</taxon>
        <taxon>Fungi</taxon>
        <taxon>Dikarya</taxon>
        <taxon>Ascomycota</taxon>
        <taxon>Pezizomycotina</taxon>
        <taxon>Sordariomycetes</taxon>
        <taxon>Hypocreomycetidae</taxon>
        <taxon>Microascales</taxon>
        <taxon>Microascaceae</taxon>
        <taxon>Parascedosporium</taxon>
    </lineage>
</organism>
<evidence type="ECO:0000313" key="2">
    <source>
        <dbReference type="EMBL" id="CAI4214211.1"/>
    </source>
</evidence>
<evidence type="ECO:0000256" key="1">
    <source>
        <dbReference type="SAM" id="MobiDB-lite"/>
    </source>
</evidence>
<keyword evidence="3" id="KW-1185">Reference proteome</keyword>
<evidence type="ECO:0000313" key="3">
    <source>
        <dbReference type="Proteomes" id="UP000838763"/>
    </source>
</evidence>
<name>A0A9P1H0A9_9PEZI</name>
<gene>
    <name evidence="2" type="ORF">PPNO1_LOCUS3943</name>
</gene>
<accession>A0A9P1H0A9</accession>
<reference evidence="2" key="1">
    <citation type="submission" date="2022-11" db="EMBL/GenBank/DDBJ databases">
        <authorList>
            <person name="Scott C."/>
            <person name="Bruce N."/>
        </authorList>
    </citation>
    <scope>NUCLEOTIDE SEQUENCE</scope>
</reference>
<feature type="region of interest" description="Disordered" evidence="1">
    <location>
        <begin position="23"/>
        <end position="118"/>
    </location>
</feature>
<dbReference type="Proteomes" id="UP000838763">
    <property type="component" value="Unassembled WGS sequence"/>
</dbReference>
<comment type="caution">
    <text evidence="2">The sequence shown here is derived from an EMBL/GenBank/DDBJ whole genome shotgun (WGS) entry which is preliminary data.</text>
</comment>
<protein>
    <submittedName>
        <fullName evidence="2">Uncharacterized protein</fullName>
    </submittedName>
</protein>
<dbReference type="EMBL" id="CALLCH030000010">
    <property type="protein sequence ID" value="CAI4214211.1"/>
    <property type="molecule type" value="Genomic_DNA"/>
</dbReference>